<dbReference type="Proteomes" id="UP000050794">
    <property type="component" value="Unassembled WGS sequence"/>
</dbReference>
<proteinExistence type="predicted"/>
<reference evidence="1 2" key="2">
    <citation type="submission" date="2018-11" db="EMBL/GenBank/DDBJ databases">
        <authorList>
            <consortium name="Pathogen Informatics"/>
        </authorList>
    </citation>
    <scope>NUCLEOTIDE SEQUENCE [LARGE SCALE GENOMIC DNA]</scope>
</reference>
<evidence type="ECO:0000313" key="1">
    <source>
        <dbReference type="EMBL" id="VDM30158.1"/>
    </source>
</evidence>
<protein>
    <submittedName>
        <fullName evidence="3">ZP domain-containing protein</fullName>
    </submittedName>
</protein>
<evidence type="ECO:0000313" key="2">
    <source>
        <dbReference type="Proteomes" id="UP000050794"/>
    </source>
</evidence>
<organism evidence="2 3">
    <name type="scientific">Toxocara canis</name>
    <name type="common">Canine roundworm</name>
    <dbReference type="NCBI Taxonomy" id="6265"/>
    <lineage>
        <taxon>Eukaryota</taxon>
        <taxon>Metazoa</taxon>
        <taxon>Ecdysozoa</taxon>
        <taxon>Nematoda</taxon>
        <taxon>Chromadorea</taxon>
        <taxon>Rhabditida</taxon>
        <taxon>Spirurina</taxon>
        <taxon>Ascaridomorpha</taxon>
        <taxon>Ascaridoidea</taxon>
        <taxon>Toxocaridae</taxon>
        <taxon>Toxocara</taxon>
    </lineage>
</organism>
<dbReference type="AlphaFoldDB" id="A0A183U7H1"/>
<gene>
    <name evidence="1" type="ORF">TCNE_LOCUS4441</name>
</gene>
<sequence length="62" mass="7113">MANFCERQVHRESRLYVDKKCGFDLPSDNVLVQTSKQCAIRSGFNTRIIQDMCRCFVGAGLR</sequence>
<keyword evidence="2" id="KW-1185">Reference proteome</keyword>
<name>A0A183U7H1_TOXCA</name>
<reference evidence="3" key="1">
    <citation type="submission" date="2016-06" db="UniProtKB">
        <authorList>
            <consortium name="WormBaseParasite"/>
        </authorList>
    </citation>
    <scope>IDENTIFICATION</scope>
</reference>
<dbReference type="WBParaSite" id="TCNE_0000444101-mRNA-1">
    <property type="protein sequence ID" value="TCNE_0000444101-mRNA-1"/>
    <property type="gene ID" value="TCNE_0000444101"/>
</dbReference>
<dbReference type="EMBL" id="UYWY01007552">
    <property type="protein sequence ID" value="VDM30158.1"/>
    <property type="molecule type" value="Genomic_DNA"/>
</dbReference>
<evidence type="ECO:0000313" key="3">
    <source>
        <dbReference type="WBParaSite" id="TCNE_0000444101-mRNA-1"/>
    </source>
</evidence>
<accession>A0A183U7H1</accession>